<evidence type="ECO:0000313" key="5">
    <source>
        <dbReference type="EMBL" id="KKL63927.1"/>
    </source>
</evidence>
<keyword evidence="2 3" id="KW-0472">Membrane</keyword>
<comment type="subcellular location">
    <subcellularLocation>
        <location evidence="1">Membrane</location>
    </subcellularLocation>
</comment>
<dbReference type="PANTHER" id="PTHR30627">
    <property type="entry name" value="PEPTIDOGLYCAN D,D-TRANSPEPTIDASE"/>
    <property type="match status" value="1"/>
</dbReference>
<dbReference type="PANTHER" id="PTHR30627:SF1">
    <property type="entry name" value="PEPTIDOGLYCAN D,D-TRANSPEPTIDASE FTSI"/>
    <property type="match status" value="1"/>
</dbReference>
<dbReference type="InterPro" id="IPR050515">
    <property type="entry name" value="Beta-lactam/transpept"/>
</dbReference>
<feature type="non-terminal residue" evidence="5">
    <location>
        <position position="184"/>
    </location>
</feature>
<dbReference type="InterPro" id="IPR005311">
    <property type="entry name" value="PBP_dimer"/>
</dbReference>
<organism evidence="5">
    <name type="scientific">marine sediment metagenome</name>
    <dbReference type="NCBI Taxonomy" id="412755"/>
    <lineage>
        <taxon>unclassified sequences</taxon>
        <taxon>metagenomes</taxon>
        <taxon>ecological metagenomes</taxon>
    </lineage>
</organism>
<dbReference type="GO" id="GO:0005886">
    <property type="term" value="C:plasma membrane"/>
    <property type="evidence" value="ECO:0007669"/>
    <property type="project" value="TreeGrafter"/>
</dbReference>
<gene>
    <name evidence="5" type="ORF">LCGC14_2170240</name>
</gene>
<evidence type="ECO:0000256" key="1">
    <source>
        <dbReference type="ARBA" id="ARBA00004370"/>
    </source>
</evidence>
<dbReference type="SUPFAM" id="SSF56519">
    <property type="entry name" value="Penicillin binding protein dimerisation domain"/>
    <property type="match status" value="1"/>
</dbReference>
<sequence>MKQAKITISRWRYLLLVGVLFMLPVAGLWHIAGLQVLTDVDKGFQFLQGQGLARTVRTESIPAYRGVITDSRGEPLAVSTPVVTLWANPQVIDSTSPGLTGLAKQLSMSRDELQQRLSRYSNKEFMYLARQMTPEQAEQVLRLEIPGVYGQDEYKRFYPAGEVTSQLVGFTNIDDRGQEGMELA</sequence>
<dbReference type="Pfam" id="PF03717">
    <property type="entry name" value="PBP_dimer"/>
    <property type="match status" value="1"/>
</dbReference>
<dbReference type="InterPro" id="IPR036138">
    <property type="entry name" value="PBP_dimer_sf"/>
</dbReference>
<keyword evidence="3" id="KW-1133">Transmembrane helix</keyword>
<protein>
    <recommendedName>
        <fullName evidence="4">Penicillin-binding protein dimerisation domain-containing protein</fullName>
    </recommendedName>
</protein>
<evidence type="ECO:0000259" key="4">
    <source>
        <dbReference type="Pfam" id="PF03717"/>
    </source>
</evidence>
<accession>A0A0F9GLA1</accession>
<dbReference type="EMBL" id="LAZR01028003">
    <property type="protein sequence ID" value="KKL63927.1"/>
    <property type="molecule type" value="Genomic_DNA"/>
</dbReference>
<dbReference type="AlphaFoldDB" id="A0A0F9GLA1"/>
<keyword evidence="3" id="KW-0812">Transmembrane</keyword>
<name>A0A0F9GLA1_9ZZZZ</name>
<feature type="transmembrane region" description="Helical" evidence="3">
    <location>
        <begin position="12"/>
        <end position="32"/>
    </location>
</feature>
<dbReference type="GO" id="GO:0008658">
    <property type="term" value="F:penicillin binding"/>
    <property type="evidence" value="ECO:0007669"/>
    <property type="project" value="InterPro"/>
</dbReference>
<evidence type="ECO:0000256" key="3">
    <source>
        <dbReference type="SAM" id="Phobius"/>
    </source>
</evidence>
<dbReference type="GO" id="GO:0071555">
    <property type="term" value="P:cell wall organization"/>
    <property type="evidence" value="ECO:0007669"/>
    <property type="project" value="TreeGrafter"/>
</dbReference>
<evidence type="ECO:0000256" key="2">
    <source>
        <dbReference type="ARBA" id="ARBA00023136"/>
    </source>
</evidence>
<reference evidence="5" key="1">
    <citation type="journal article" date="2015" name="Nature">
        <title>Complex archaea that bridge the gap between prokaryotes and eukaryotes.</title>
        <authorList>
            <person name="Spang A."/>
            <person name="Saw J.H."/>
            <person name="Jorgensen S.L."/>
            <person name="Zaremba-Niedzwiedzka K."/>
            <person name="Martijn J."/>
            <person name="Lind A.E."/>
            <person name="van Eijk R."/>
            <person name="Schleper C."/>
            <person name="Guy L."/>
            <person name="Ettema T.J."/>
        </authorList>
    </citation>
    <scope>NUCLEOTIDE SEQUENCE</scope>
</reference>
<comment type="caution">
    <text evidence="5">The sequence shown here is derived from an EMBL/GenBank/DDBJ whole genome shotgun (WGS) entry which is preliminary data.</text>
</comment>
<dbReference type="Gene3D" id="3.90.1310.10">
    <property type="entry name" value="Penicillin-binding protein 2a (Domain 2)"/>
    <property type="match status" value="1"/>
</dbReference>
<feature type="domain" description="Penicillin-binding protein dimerisation" evidence="4">
    <location>
        <begin position="61"/>
        <end position="171"/>
    </location>
</feature>
<proteinExistence type="predicted"/>